<feature type="compositionally biased region" description="Acidic residues" evidence="1">
    <location>
        <begin position="140"/>
        <end position="152"/>
    </location>
</feature>
<dbReference type="AlphaFoldDB" id="A0AAV3PGG3"/>
<sequence>MSETTDVSKPTVTPSVNASEVKIGEPPVIFEDHARIDASGGAAGDDNVSCVEDMMTKNVKGPMSQEEIDTMDANIEDMTPEKASQEKKKSKKRKLRKLADTVETSEPKKKLSKEERAAKRARKAERRARKVVEAKTAQDNDVEEVVPEDTEEVIPPVLQPSIEDEWLSEYEPQGDNEDD</sequence>
<evidence type="ECO:0000313" key="3">
    <source>
        <dbReference type="Proteomes" id="UP001454036"/>
    </source>
</evidence>
<proteinExistence type="predicted"/>
<evidence type="ECO:0000313" key="2">
    <source>
        <dbReference type="EMBL" id="GAA0150390.1"/>
    </source>
</evidence>
<feature type="region of interest" description="Disordered" evidence="1">
    <location>
        <begin position="57"/>
        <end position="179"/>
    </location>
</feature>
<keyword evidence="3" id="KW-1185">Reference proteome</keyword>
<evidence type="ECO:0000256" key="1">
    <source>
        <dbReference type="SAM" id="MobiDB-lite"/>
    </source>
</evidence>
<feature type="compositionally biased region" description="Polar residues" evidence="1">
    <location>
        <begin position="1"/>
        <end position="18"/>
    </location>
</feature>
<feature type="compositionally biased region" description="Basic residues" evidence="1">
    <location>
        <begin position="119"/>
        <end position="129"/>
    </location>
</feature>
<comment type="caution">
    <text evidence="2">The sequence shown here is derived from an EMBL/GenBank/DDBJ whole genome shotgun (WGS) entry which is preliminary data.</text>
</comment>
<accession>A0AAV3PGG3</accession>
<reference evidence="2 3" key="1">
    <citation type="submission" date="2024-01" db="EMBL/GenBank/DDBJ databases">
        <title>The complete chloroplast genome sequence of Lithospermum erythrorhizon: insights into the phylogenetic relationship among Boraginaceae species and the maternal lineages of purple gromwells.</title>
        <authorList>
            <person name="Okada T."/>
            <person name="Watanabe K."/>
        </authorList>
    </citation>
    <scope>NUCLEOTIDE SEQUENCE [LARGE SCALE GENOMIC DNA]</scope>
</reference>
<feature type="compositionally biased region" description="Basic and acidic residues" evidence="1">
    <location>
        <begin position="97"/>
        <end position="118"/>
    </location>
</feature>
<gene>
    <name evidence="2" type="ORF">LIER_09343</name>
</gene>
<dbReference type="EMBL" id="BAABME010001581">
    <property type="protein sequence ID" value="GAA0150390.1"/>
    <property type="molecule type" value="Genomic_DNA"/>
</dbReference>
<protein>
    <submittedName>
        <fullName evidence="2">Uncharacterized protein</fullName>
    </submittedName>
</protein>
<organism evidence="2 3">
    <name type="scientific">Lithospermum erythrorhizon</name>
    <name type="common">Purple gromwell</name>
    <name type="synonym">Lithospermum officinale var. erythrorhizon</name>
    <dbReference type="NCBI Taxonomy" id="34254"/>
    <lineage>
        <taxon>Eukaryota</taxon>
        <taxon>Viridiplantae</taxon>
        <taxon>Streptophyta</taxon>
        <taxon>Embryophyta</taxon>
        <taxon>Tracheophyta</taxon>
        <taxon>Spermatophyta</taxon>
        <taxon>Magnoliopsida</taxon>
        <taxon>eudicotyledons</taxon>
        <taxon>Gunneridae</taxon>
        <taxon>Pentapetalae</taxon>
        <taxon>asterids</taxon>
        <taxon>lamiids</taxon>
        <taxon>Boraginales</taxon>
        <taxon>Boraginaceae</taxon>
        <taxon>Boraginoideae</taxon>
        <taxon>Lithospermeae</taxon>
        <taxon>Lithospermum</taxon>
    </lineage>
</organism>
<feature type="region of interest" description="Disordered" evidence="1">
    <location>
        <begin position="1"/>
        <end position="26"/>
    </location>
</feature>
<name>A0AAV3PGG3_LITER</name>
<dbReference type="Proteomes" id="UP001454036">
    <property type="component" value="Unassembled WGS sequence"/>
</dbReference>
<feature type="compositionally biased region" description="Acidic residues" evidence="1">
    <location>
        <begin position="162"/>
        <end position="179"/>
    </location>
</feature>